<dbReference type="Gene3D" id="2.60.120.260">
    <property type="entry name" value="Galactose-binding domain-like"/>
    <property type="match status" value="1"/>
</dbReference>
<protein>
    <recommendedName>
        <fullName evidence="2">Ice-binding protein C-terminal domain-containing protein</fullName>
    </recommendedName>
</protein>
<dbReference type="RefSeq" id="WP_111276998.1">
    <property type="nucleotide sequence ID" value="NZ_QFYS01000007.1"/>
</dbReference>
<dbReference type="NCBIfam" id="TIGR02595">
    <property type="entry name" value="PEP_CTERM"/>
    <property type="match status" value="1"/>
</dbReference>
<proteinExistence type="predicted"/>
<dbReference type="InterPro" id="IPR054720">
    <property type="entry name" value="HpiC1"/>
</dbReference>
<dbReference type="AlphaFoldDB" id="A0A328BF18"/>
<evidence type="ECO:0000256" key="1">
    <source>
        <dbReference type="SAM" id="SignalP"/>
    </source>
</evidence>
<dbReference type="OrthoDB" id="7874461at2"/>
<sequence>MKCLASLAVVAVAMTGSASAASLVNGGFEQPGTASVTYLNAGSTFLPGWTVVDSLPGGDTEIAYSNNGAFASYGVVGSEGSHYLELTGVTGRGKGVKSDAIDTVAGTTYRVGFDVGAFFVRGQGSYGDVTIDLRVDDVLAGSFTNALGLTSAGSDWQRFTYDFVAAGPSVRLTFLASTALSSSYLGAGLDNVTFDVVPQQPGGPVSPGGVPEPGVWALMILGFGLAGSGLRRQVRLA</sequence>
<dbReference type="Pfam" id="PF07589">
    <property type="entry name" value="PEP-CTERM"/>
    <property type="match status" value="1"/>
</dbReference>
<accession>A0A328BF18</accession>
<reference evidence="3 4" key="1">
    <citation type="submission" date="2018-05" db="EMBL/GenBank/DDBJ databases">
        <authorList>
            <person name="Lanie J.A."/>
            <person name="Ng W.-L."/>
            <person name="Kazmierczak K.M."/>
            <person name="Andrzejewski T.M."/>
            <person name="Davidsen T.M."/>
            <person name="Wayne K.J."/>
            <person name="Tettelin H."/>
            <person name="Glass J.I."/>
            <person name="Rusch D."/>
            <person name="Podicherti R."/>
            <person name="Tsui H.-C.T."/>
            <person name="Winkler M.E."/>
        </authorList>
    </citation>
    <scope>NUCLEOTIDE SEQUENCE [LARGE SCALE GENOMIC DNA]</scope>
    <source>
        <strain evidence="3 4">BUT-10</strain>
    </source>
</reference>
<keyword evidence="4" id="KW-1185">Reference proteome</keyword>
<dbReference type="EMBL" id="QFYS01000007">
    <property type="protein sequence ID" value="RAK63688.1"/>
    <property type="molecule type" value="Genomic_DNA"/>
</dbReference>
<dbReference type="Proteomes" id="UP000249524">
    <property type="component" value="Unassembled WGS sequence"/>
</dbReference>
<keyword evidence="1" id="KW-0732">Signal</keyword>
<comment type="caution">
    <text evidence="3">The sequence shown here is derived from an EMBL/GenBank/DDBJ whole genome shotgun (WGS) entry which is preliminary data.</text>
</comment>
<gene>
    <name evidence="3" type="ORF">DJ019_15645</name>
</gene>
<dbReference type="InterPro" id="IPR013424">
    <property type="entry name" value="Ice-binding_C"/>
</dbReference>
<organism evidence="3 4">
    <name type="scientific">Phenylobacterium kunshanense</name>
    <dbReference type="NCBI Taxonomy" id="1445034"/>
    <lineage>
        <taxon>Bacteria</taxon>
        <taxon>Pseudomonadati</taxon>
        <taxon>Pseudomonadota</taxon>
        <taxon>Alphaproteobacteria</taxon>
        <taxon>Caulobacterales</taxon>
        <taxon>Caulobacteraceae</taxon>
        <taxon>Phenylobacterium</taxon>
    </lineage>
</organism>
<evidence type="ECO:0000313" key="4">
    <source>
        <dbReference type="Proteomes" id="UP000249524"/>
    </source>
</evidence>
<evidence type="ECO:0000313" key="3">
    <source>
        <dbReference type="EMBL" id="RAK63688.1"/>
    </source>
</evidence>
<feature type="signal peptide" evidence="1">
    <location>
        <begin position="1"/>
        <end position="20"/>
    </location>
</feature>
<dbReference type="NCBIfam" id="NF035944">
    <property type="entry name" value="PEPxxWA-CTERM"/>
    <property type="match status" value="1"/>
</dbReference>
<name>A0A328BF18_9CAUL</name>
<evidence type="ECO:0000259" key="2">
    <source>
        <dbReference type="Pfam" id="PF07589"/>
    </source>
</evidence>
<feature type="chain" id="PRO_5016394645" description="Ice-binding protein C-terminal domain-containing protein" evidence="1">
    <location>
        <begin position="21"/>
        <end position="237"/>
    </location>
</feature>
<dbReference type="Pfam" id="PF22825">
    <property type="entry name" value="HpiC1-like"/>
    <property type="match status" value="1"/>
</dbReference>
<feature type="domain" description="Ice-binding protein C-terminal" evidence="2">
    <location>
        <begin position="210"/>
        <end position="232"/>
    </location>
</feature>